<gene>
    <name evidence="11" type="primary">100631385</name>
</gene>
<organism evidence="11">
    <name type="scientific">Amphimedon queenslandica</name>
    <name type="common">Sponge</name>
    <dbReference type="NCBI Taxonomy" id="400682"/>
    <lineage>
        <taxon>Eukaryota</taxon>
        <taxon>Metazoa</taxon>
        <taxon>Porifera</taxon>
        <taxon>Demospongiae</taxon>
        <taxon>Heteroscleromorpha</taxon>
        <taxon>Haplosclerida</taxon>
        <taxon>Niphatidae</taxon>
        <taxon>Amphimedon</taxon>
    </lineage>
</organism>
<dbReference type="InterPro" id="IPR045263">
    <property type="entry name" value="GLUT"/>
</dbReference>
<dbReference type="KEGG" id="aqu:100631385"/>
<keyword evidence="7 9" id="KW-0472">Membrane</keyword>
<keyword evidence="12" id="KW-1185">Reference proteome</keyword>
<dbReference type="NCBIfam" id="TIGR00879">
    <property type="entry name" value="SP"/>
    <property type="match status" value="1"/>
</dbReference>
<dbReference type="EnsemblMetazoa" id="XM_003383172.3">
    <property type="protein sequence ID" value="XP_003383220.1"/>
    <property type="gene ID" value="LOC100631385"/>
</dbReference>
<comment type="similarity">
    <text evidence="8">Belongs to the major facilitator superfamily. Sugar transporter (TC 2.A.1.1) family.</text>
</comment>
<dbReference type="Pfam" id="PF00083">
    <property type="entry name" value="Sugar_tr"/>
    <property type="match status" value="1"/>
</dbReference>
<dbReference type="FunCoup" id="A0A1X7VQN1">
    <property type="interactions" value="126"/>
</dbReference>
<dbReference type="InterPro" id="IPR003663">
    <property type="entry name" value="Sugar/inositol_transpt"/>
</dbReference>
<dbReference type="OrthoDB" id="4540492at2759"/>
<dbReference type="GO" id="GO:0015149">
    <property type="term" value="F:hexose transmembrane transporter activity"/>
    <property type="evidence" value="ECO:0007669"/>
    <property type="project" value="TreeGrafter"/>
</dbReference>
<dbReference type="STRING" id="400682.A0A1X7VQN1"/>
<evidence type="ECO:0000256" key="4">
    <source>
        <dbReference type="ARBA" id="ARBA00022597"/>
    </source>
</evidence>
<feature type="transmembrane region" description="Helical" evidence="9">
    <location>
        <begin position="121"/>
        <end position="138"/>
    </location>
</feature>
<keyword evidence="6 9" id="KW-1133">Transmembrane helix</keyword>
<dbReference type="PANTHER" id="PTHR23503">
    <property type="entry name" value="SOLUTE CARRIER FAMILY 2"/>
    <property type="match status" value="1"/>
</dbReference>
<evidence type="ECO:0000313" key="12">
    <source>
        <dbReference type="Proteomes" id="UP000007879"/>
    </source>
</evidence>
<dbReference type="GO" id="GO:0005886">
    <property type="term" value="C:plasma membrane"/>
    <property type="evidence" value="ECO:0007669"/>
    <property type="project" value="UniProtKB-SubCell"/>
</dbReference>
<feature type="transmembrane region" description="Helical" evidence="9">
    <location>
        <begin position="435"/>
        <end position="459"/>
    </location>
</feature>
<dbReference type="PROSITE" id="PS00216">
    <property type="entry name" value="SUGAR_TRANSPORT_1"/>
    <property type="match status" value="2"/>
</dbReference>
<feature type="transmembrane region" description="Helical" evidence="9">
    <location>
        <begin position="177"/>
        <end position="200"/>
    </location>
</feature>
<evidence type="ECO:0000256" key="7">
    <source>
        <dbReference type="ARBA" id="ARBA00023136"/>
    </source>
</evidence>
<dbReference type="InterPro" id="IPR020846">
    <property type="entry name" value="MFS_dom"/>
</dbReference>
<protein>
    <recommendedName>
        <fullName evidence="10">Major facilitator superfamily (MFS) profile domain-containing protein</fullName>
    </recommendedName>
</protein>
<dbReference type="PRINTS" id="PR00171">
    <property type="entry name" value="SUGRTRNSPORT"/>
</dbReference>
<name>A0A1X7VQN1_AMPQE</name>
<dbReference type="eggNOG" id="KOG0569">
    <property type="taxonomic scope" value="Eukaryota"/>
</dbReference>
<dbReference type="InterPro" id="IPR005828">
    <property type="entry name" value="MFS_sugar_transport-like"/>
</dbReference>
<dbReference type="PROSITE" id="PS00217">
    <property type="entry name" value="SUGAR_TRANSPORT_2"/>
    <property type="match status" value="1"/>
</dbReference>
<evidence type="ECO:0000256" key="2">
    <source>
        <dbReference type="ARBA" id="ARBA00022448"/>
    </source>
</evidence>
<dbReference type="EnsemblMetazoa" id="Aqu2.1.42194_001">
    <property type="protein sequence ID" value="Aqu2.1.42194_001"/>
    <property type="gene ID" value="Aqu2.1.42194"/>
</dbReference>
<evidence type="ECO:0000256" key="5">
    <source>
        <dbReference type="ARBA" id="ARBA00022692"/>
    </source>
</evidence>
<proteinExistence type="inferred from homology"/>
<dbReference type="InterPro" id="IPR005829">
    <property type="entry name" value="Sugar_transporter_CS"/>
</dbReference>
<dbReference type="Proteomes" id="UP000007879">
    <property type="component" value="Unassembled WGS sequence"/>
</dbReference>
<evidence type="ECO:0000256" key="3">
    <source>
        <dbReference type="ARBA" id="ARBA00022475"/>
    </source>
</evidence>
<sequence length="533" mass="58377">MAEVDTKILEEGPRMITLNNNKETIHSISGNRITPVLVLCVIATTIGSSAQFGFNTGVINNIQEPIRTALNGSMNNTMDKSHGFTNLEWAATVSIFAIGGMFGALPAGAMADCIGRKWSMMANNVVAIAGVLLQSLAVSPYMLIAGRFVIGINAGINTVIGPLYVSEISPIKYRGAMGTFVQLSITSTILLSQIFGINAIVGTGQYGWRILLAVPLLFVIVQVLILPWCPESPRFLYIRRRKCEAAEKALKRLCGSGSVLREMREMEVELEERNQNQRANSLVITDFITNPVLRRALAISIMLHLSQQITGIGSLLYYSSQIFKDAGVSDGDVATSVMGVVLVLGTIATIILIDRVGRRTLMLYGLGGMAIFFALVSTAFCFQFAFYSDDETKATAPGVLLVVFAFGVTFSFALGPGAIPWLMVSELFKQEARPFAVSIATIVNWLSNFAISFAFPFMLNHLKPYPFIIFMGISALIWLFMYCYLVETKGKSIEQIIASLKAATSGTSSHFIWFYLRKRDQQPRPTATPSHFT</sequence>
<feature type="transmembrane region" description="Helical" evidence="9">
    <location>
        <begin position="89"/>
        <end position="109"/>
    </location>
</feature>
<dbReference type="InParanoid" id="A0A1X7VQN1"/>
<feature type="transmembrane region" description="Helical" evidence="9">
    <location>
        <begin position="144"/>
        <end position="165"/>
    </location>
</feature>
<evidence type="ECO:0000256" key="6">
    <source>
        <dbReference type="ARBA" id="ARBA00022989"/>
    </source>
</evidence>
<feature type="transmembrane region" description="Helical" evidence="9">
    <location>
        <begin position="465"/>
        <end position="485"/>
    </location>
</feature>
<keyword evidence="4" id="KW-0762">Sugar transport</keyword>
<feature type="transmembrane region" description="Helical" evidence="9">
    <location>
        <begin position="206"/>
        <end position="229"/>
    </location>
</feature>
<dbReference type="PANTHER" id="PTHR23503:SF8">
    <property type="entry name" value="FACILITATED GLUCOSE TRANSPORTER PROTEIN 1"/>
    <property type="match status" value="1"/>
</dbReference>
<dbReference type="AlphaFoldDB" id="A0A1X7VQN1"/>
<keyword evidence="2 8" id="KW-0813">Transport</keyword>
<dbReference type="InterPro" id="IPR036259">
    <property type="entry name" value="MFS_trans_sf"/>
</dbReference>
<keyword evidence="5 9" id="KW-0812">Transmembrane</keyword>
<dbReference type="Gene3D" id="1.20.1250.20">
    <property type="entry name" value="MFS general substrate transporter like domains"/>
    <property type="match status" value="1"/>
</dbReference>
<feature type="transmembrane region" description="Helical" evidence="9">
    <location>
        <begin position="333"/>
        <end position="354"/>
    </location>
</feature>
<evidence type="ECO:0000256" key="8">
    <source>
        <dbReference type="RuleBase" id="RU003346"/>
    </source>
</evidence>
<feature type="transmembrane region" description="Helical" evidence="9">
    <location>
        <begin position="398"/>
        <end position="423"/>
    </location>
</feature>
<evidence type="ECO:0000259" key="10">
    <source>
        <dbReference type="PROSITE" id="PS50850"/>
    </source>
</evidence>
<reference evidence="11" key="2">
    <citation type="submission" date="2017-05" db="UniProtKB">
        <authorList>
            <consortium name="EnsemblMetazoa"/>
        </authorList>
    </citation>
    <scope>IDENTIFICATION</scope>
</reference>
<evidence type="ECO:0000313" key="11">
    <source>
        <dbReference type="EnsemblMetazoa" id="Aqu2.1.42194_001"/>
    </source>
</evidence>
<dbReference type="FunFam" id="1.20.1250.20:FF:000218">
    <property type="entry name" value="facilitated trehalose transporter Tret1"/>
    <property type="match status" value="1"/>
</dbReference>
<evidence type="ECO:0000256" key="1">
    <source>
        <dbReference type="ARBA" id="ARBA00004651"/>
    </source>
</evidence>
<feature type="transmembrane region" description="Helical" evidence="9">
    <location>
        <begin position="361"/>
        <end position="386"/>
    </location>
</feature>
<reference evidence="12" key="1">
    <citation type="journal article" date="2010" name="Nature">
        <title>The Amphimedon queenslandica genome and the evolution of animal complexity.</title>
        <authorList>
            <person name="Srivastava M."/>
            <person name="Simakov O."/>
            <person name="Chapman J."/>
            <person name="Fahey B."/>
            <person name="Gauthier M.E."/>
            <person name="Mitros T."/>
            <person name="Richards G.S."/>
            <person name="Conaco C."/>
            <person name="Dacre M."/>
            <person name="Hellsten U."/>
            <person name="Larroux C."/>
            <person name="Putnam N.H."/>
            <person name="Stanke M."/>
            <person name="Adamska M."/>
            <person name="Darling A."/>
            <person name="Degnan S.M."/>
            <person name="Oakley T.H."/>
            <person name="Plachetzki D.C."/>
            <person name="Zhai Y."/>
            <person name="Adamski M."/>
            <person name="Calcino A."/>
            <person name="Cummins S.F."/>
            <person name="Goodstein D.M."/>
            <person name="Harris C."/>
            <person name="Jackson D.J."/>
            <person name="Leys S.P."/>
            <person name="Shu S."/>
            <person name="Woodcroft B.J."/>
            <person name="Vervoort M."/>
            <person name="Kosik K.S."/>
            <person name="Manning G."/>
            <person name="Degnan B.M."/>
            <person name="Rokhsar D.S."/>
        </authorList>
    </citation>
    <scope>NUCLEOTIDE SEQUENCE [LARGE SCALE GENOMIC DNA]</scope>
</reference>
<keyword evidence="3" id="KW-1003">Cell membrane</keyword>
<dbReference type="SUPFAM" id="SSF103473">
    <property type="entry name" value="MFS general substrate transporter"/>
    <property type="match status" value="1"/>
</dbReference>
<feature type="domain" description="Major facilitator superfamily (MFS) profile" evidence="10">
    <location>
        <begin position="41"/>
        <end position="489"/>
    </location>
</feature>
<dbReference type="PROSITE" id="PS50850">
    <property type="entry name" value="MFS"/>
    <property type="match status" value="1"/>
</dbReference>
<evidence type="ECO:0000256" key="9">
    <source>
        <dbReference type="SAM" id="Phobius"/>
    </source>
</evidence>
<feature type="transmembrane region" description="Helical" evidence="9">
    <location>
        <begin position="296"/>
        <end position="318"/>
    </location>
</feature>
<accession>A0A1X7VQN1</accession>
<comment type="subcellular location">
    <subcellularLocation>
        <location evidence="1">Cell membrane</location>
        <topology evidence="1">Multi-pass membrane protein</topology>
    </subcellularLocation>
</comment>